<name>A0AAF1BFW8_DAUCS</name>
<feature type="domain" description="RWP-RK" evidence="5">
    <location>
        <begin position="204"/>
        <end position="293"/>
    </location>
</feature>
<keyword evidence="4" id="KW-0539">Nucleus</keyword>
<dbReference type="InterPro" id="IPR045012">
    <property type="entry name" value="NLP"/>
</dbReference>
<dbReference type="Pfam" id="PF00564">
    <property type="entry name" value="PB1"/>
    <property type="match status" value="1"/>
</dbReference>
<dbReference type="Pfam" id="PF02042">
    <property type="entry name" value="RWP-RK"/>
    <property type="match status" value="1"/>
</dbReference>
<feature type="domain" description="PB1" evidence="6">
    <location>
        <begin position="308"/>
        <end position="382"/>
    </location>
</feature>
<keyword evidence="8" id="KW-1185">Reference proteome</keyword>
<dbReference type="SUPFAM" id="SSF54277">
    <property type="entry name" value="CAD &amp; PB1 domains"/>
    <property type="match status" value="1"/>
</dbReference>
<dbReference type="Proteomes" id="UP000077755">
    <property type="component" value="Chromosome 9"/>
</dbReference>
<keyword evidence="2" id="KW-0238">DNA-binding</keyword>
<reference evidence="7" key="1">
    <citation type="journal article" date="2016" name="Nat. Genet.">
        <title>A high-quality carrot genome assembly provides new insights into carotenoid accumulation and asterid genome evolution.</title>
        <authorList>
            <person name="Iorizzo M."/>
            <person name="Ellison S."/>
            <person name="Senalik D."/>
            <person name="Zeng P."/>
            <person name="Satapoomin P."/>
            <person name="Huang J."/>
            <person name="Bowman M."/>
            <person name="Iovene M."/>
            <person name="Sanseverino W."/>
            <person name="Cavagnaro P."/>
            <person name="Yildiz M."/>
            <person name="Macko-Podgorni A."/>
            <person name="Moranska E."/>
            <person name="Grzebelus E."/>
            <person name="Grzebelus D."/>
            <person name="Ashrafi H."/>
            <person name="Zheng Z."/>
            <person name="Cheng S."/>
            <person name="Spooner D."/>
            <person name="Van Deynze A."/>
            <person name="Simon P."/>
        </authorList>
    </citation>
    <scope>NUCLEOTIDE SEQUENCE</scope>
    <source>
        <tissue evidence="7">Leaf</tissue>
    </source>
</reference>
<dbReference type="PROSITE" id="PS51745">
    <property type="entry name" value="PB1"/>
    <property type="match status" value="1"/>
</dbReference>
<dbReference type="GO" id="GO:0003700">
    <property type="term" value="F:DNA-binding transcription factor activity"/>
    <property type="evidence" value="ECO:0007669"/>
    <property type="project" value="InterPro"/>
</dbReference>
<organism evidence="7 8">
    <name type="scientific">Daucus carota subsp. sativus</name>
    <name type="common">Carrot</name>
    <dbReference type="NCBI Taxonomy" id="79200"/>
    <lineage>
        <taxon>Eukaryota</taxon>
        <taxon>Viridiplantae</taxon>
        <taxon>Streptophyta</taxon>
        <taxon>Embryophyta</taxon>
        <taxon>Tracheophyta</taxon>
        <taxon>Spermatophyta</taxon>
        <taxon>Magnoliopsida</taxon>
        <taxon>eudicotyledons</taxon>
        <taxon>Gunneridae</taxon>
        <taxon>Pentapetalae</taxon>
        <taxon>asterids</taxon>
        <taxon>campanulids</taxon>
        <taxon>Apiales</taxon>
        <taxon>Apiaceae</taxon>
        <taxon>Apioideae</taxon>
        <taxon>Scandiceae</taxon>
        <taxon>Daucinae</taxon>
        <taxon>Daucus</taxon>
        <taxon>Daucus sect. Daucus</taxon>
    </lineage>
</organism>
<dbReference type="SMART" id="SM00666">
    <property type="entry name" value="PB1"/>
    <property type="match status" value="1"/>
</dbReference>
<dbReference type="AlphaFoldDB" id="A0AAF1BFW8"/>
<evidence type="ECO:0000256" key="3">
    <source>
        <dbReference type="ARBA" id="ARBA00023163"/>
    </source>
</evidence>
<dbReference type="InterPro" id="IPR053793">
    <property type="entry name" value="PB1-like"/>
</dbReference>
<evidence type="ECO:0008006" key="9">
    <source>
        <dbReference type="Google" id="ProtNLM"/>
    </source>
</evidence>
<keyword evidence="1" id="KW-0805">Transcription regulation</keyword>
<gene>
    <name evidence="7" type="ORF">DCAR_0935879</name>
</gene>
<sequence>MLAAADGEQLGQADVVLEIQKCATNIYLYEEISITATSKRTPEGVEHIISLDELEQHMPSKSIEPRSVTSQPTKSVKILEDERNTVISELRGRDGAMKTHHSALGGTSEEIVKEHAVAVERDEPIEESAADDFEYAARYEDVGHAMITASQPSSLQTMKSLPQQVNMKKMVLENEGDASTQLPCNLQRCEDGTEQEEQVLEMQKSTPIINSHKVDKLQEAPPTISKESLSQHFGKSLDEAREIFGVSRSEFKRRCRDVGIKRWQYGKRKMGSNSSSKHKQRLNNGYSTNMPHVQDQPVISHTTRVLNTMDVKVMYNDLIIRFELPELSGISELEDNVIKRLHLDKQSFSIKYEDDGGHWVLITCDEDVQYCMKMSRLWKKTTINMLVSQTANH</sequence>
<evidence type="ECO:0000259" key="6">
    <source>
        <dbReference type="PROSITE" id="PS51745"/>
    </source>
</evidence>
<evidence type="ECO:0000313" key="8">
    <source>
        <dbReference type="Proteomes" id="UP000077755"/>
    </source>
</evidence>
<accession>A0AAF1BFW8</accession>
<evidence type="ECO:0000256" key="4">
    <source>
        <dbReference type="ARBA" id="ARBA00023242"/>
    </source>
</evidence>
<evidence type="ECO:0000313" key="7">
    <source>
        <dbReference type="EMBL" id="WOH16328.1"/>
    </source>
</evidence>
<dbReference type="Gene3D" id="3.10.20.90">
    <property type="entry name" value="Phosphatidylinositol 3-kinase Catalytic Subunit, Chain A, domain 1"/>
    <property type="match status" value="1"/>
</dbReference>
<dbReference type="PROSITE" id="PS51519">
    <property type="entry name" value="RWP_RK"/>
    <property type="match status" value="1"/>
</dbReference>
<dbReference type="GO" id="GO:0003677">
    <property type="term" value="F:DNA binding"/>
    <property type="evidence" value="ECO:0007669"/>
    <property type="project" value="UniProtKB-KW"/>
</dbReference>
<dbReference type="EMBL" id="CP093351">
    <property type="protein sequence ID" value="WOH16328.1"/>
    <property type="molecule type" value="Genomic_DNA"/>
</dbReference>
<dbReference type="InterPro" id="IPR000270">
    <property type="entry name" value="PB1_dom"/>
</dbReference>
<dbReference type="PANTHER" id="PTHR32002">
    <property type="entry name" value="PROTEIN NLP8"/>
    <property type="match status" value="1"/>
</dbReference>
<protein>
    <recommendedName>
        <fullName evidence="9">PB1 domain-containing protein</fullName>
    </recommendedName>
</protein>
<evidence type="ECO:0000256" key="1">
    <source>
        <dbReference type="ARBA" id="ARBA00023015"/>
    </source>
</evidence>
<proteinExistence type="predicted"/>
<reference evidence="7" key="2">
    <citation type="submission" date="2022-03" db="EMBL/GenBank/DDBJ databases">
        <title>Draft title - Genomic analysis of global carrot germplasm unveils the trajectory of domestication and the origin of high carotenoid orange carrot.</title>
        <authorList>
            <person name="Iorizzo M."/>
            <person name="Ellison S."/>
            <person name="Senalik D."/>
            <person name="Macko-Podgorni A."/>
            <person name="Grzebelus D."/>
            <person name="Bostan H."/>
            <person name="Rolling W."/>
            <person name="Curaba J."/>
            <person name="Simon P."/>
        </authorList>
    </citation>
    <scope>NUCLEOTIDE SEQUENCE</scope>
    <source>
        <tissue evidence="7">Leaf</tissue>
    </source>
</reference>
<evidence type="ECO:0000259" key="5">
    <source>
        <dbReference type="PROSITE" id="PS51519"/>
    </source>
</evidence>
<keyword evidence="3" id="KW-0804">Transcription</keyword>
<evidence type="ECO:0000256" key="2">
    <source>
        <dbReference type="ARBA" id="ARBA00023125"/>
    </source>
</evidence>
<dbReference type="PANTHER" id="PTHR32002:SF35">
    <property type="entry name" value="PROTEIN NLP6"/>
    <property type="match status" value="1"/>
</dbReference>
<dbReference type="InterPro" id="IPR003035">
    <property type="entry name" value="RWP-RK_dom"/>
</dbReference>